<dbReference type="SUPFAM" id="SSF48179">
    <property type="entry name" value="6-phosphogluconate dehydrogenase C-terminal domain-like"/>
    <property type="match status" value="1"/>
</dbReference>
<dbReference type="InterPro" id="IPR015815">
    <property type="entry name" value="HIBADH-related"/>
</dbReference>
<feature type="domain" description="3-hydroxyisobutyrate dehydrogenase-like NAD-binding" evidence="8">
    <location>
        <begin position="166"/>
        <end position="290"/>
    </location>
</feature>
<dbReference type="AlphaFoldDB" id="A0A3S4U1N3"/>
<evidence type="ECO:0000256" key="1">
    <source>
        <dbReference type="ARBA" id="ARBA00009080"/>
    </source>
</evidence>
<keyword evidence="2 9" id="KW-0560">Oxidoreductase</keyword>
<feature type="compositionally biased region" description="Low complexity" evidence="5">
    <location>
        <begin position="291"/>
        <end position="304"/>
    </location>
</feature>
<feature type="domain" description="6-phosphogluconate dehydrogenase NADP-binding" evidence="7">
    <location>
        <begin position="4"/>
        <end position="162"/>
    </location>
</feature>
<dbReference type="InterPro" id="IPR006115">
    <property type="entry name" value="6PGDH_NADP-bd"/>
</dbReference>
<dbReference type="GO" id="GO:0043718">
    <property type="term" value="F:2-hydroxymethylglutarate dehydrogenase activity"/>
    <property type="evidence" value="ECO:0007669"/>
    <property type="project" value="UniProtKB-EC"/>
</dbReference>
<dbReference type="EC" id="1.1.1.291" evidence="9"/>
<sequence length="323" mass="31559">MTSTVAVLGLGAMGLPMASHLARTFTTTGFDIAAQRLDLACQAGIAPAASAAEAAAGADAVLVAVRNQAQLEELLFGQDGIAAAMRPGAQVLLTSTVGGQGVSAVAERLAAAGLGLVDAPVSGGPVRAGTGDLLVVVGAEDASWEAAHDVLDALASTLVRVGDAPGYGQAMKTVNQLLCGVHIAAAGEALALADALGLDTAAALEALMAGAASSFMLGDRGPRMLQAYDEAGAEVRSRLDIFVKDMGIVTAAAKSAGLSTPVAAAAEQLYLQGARRGLAAQDDSSIITVLAPSPSAPATAEAGPGEAGPGEAGAASRAGQAPS</sequence>
<reference evidence="9 10" key="1">
    <citation type="submission" date="2018-12" db="EMBL/GenBank/DDBJ databases">
        <authorList>
            <consortium name="Pathogen Informatics"/>
        </authorList>
    </citation>
    <scope>NUCLEOTIDE SEQUENCE [LARGE SCALE GENOMIC DNA]</scope>
    <source>
        <strain evidence="9 10">NCTC11923</strain>
    </source>
</reference>
<dbReference type="EMBL" id="LR134363">
    <property type="protein sequence ID" value="VEG74268.1"/>
    <property type="molecule type" value="Genomic_DNA"/>
</dbReference>
<dbReference type="PIRSF" id="PIRSF000103">
    <property type="entry name" value="HIBADH"/>
    <property type="match status" value="1"/>
</dbReference>
<evidence type="ECO:0000256" key="6">
    <source>
        <dbReference type="SAM" id="SignalP"/>
    </source>
</evidence>
<evidence type="ECO:0000256" key="5">
    <source>
        <dbReference type="SAM" id="MobiDB-lite"/>
    </source>
</evidence>
<keyword evidence="10" id="KW-1185">Reference proteome</keyword>
<dbReference type="KEGG" id="asla:NCTC11923_00898"/>
<dbReference type="Gene3D" id="1.10.1040.10">
    <property type="entry name" value="N-(1-d-carboxylethyl)-l-norvaline Dehydrogenase, domain 2"/>
    <property type="match status" value="1"/>
</dbReference>
<comment type="similarity">
    <text evidence="1">Belongs to the HIBADH-related family.</text>
</comment>
<gene>
    <name evidence="9" type="primary">Hgd</name>
    <name evidence="9" type="ORF">NCTC11923_00898</name>
</gene>
<dbReference type="GO" id="GO:0050661">
    <property type="term" value="F:NADP binding"/>
    <property type="evidence" value="ECO:0007669"/>
    <property type="project" value="InterPro"/>
</dbReference>
<feature type="active site" evidence="4">
    <location>
        <position position="172"/>
    </location>
</feature>
<dbReference type="PROSITE" id="PS00895">
    <property type="entry name" value="3_HYDROXYISOBUT_DH"/>
    <property type="match status" value="1"/>
</dbReference>
<dbReference type="PANTHER" id="PTHR43060">
    <property type="entry name" value="3-HYDROXYISOBUTYRATE DEHYDROGENASE-LIKE 1, MITOCHONDRIAL-RELATED"/>
    <property type="match status" value="1"/>
</dbReference>
<evidence type="ECO:0000256" key="3">
    <source>
        <dbReference type="ARBA" id="ARBA00023027"/>
    </source>
</evidence>
<dbReference type="InterPro" id="IPR002204">
    <property type="entry name" value="3-OH-isobutyrate_DH-rel_CS"/>
</dbReference>
<name>A0A3S4U1N3_9ACTO</name>
<evidence type="ECO:0000256" key="4">
    <source>
        <dbReference type="PIRSR" id="PIRSR000103-1"/>
    </source>
</evidence>
<keyword evidence="3" id="KW-0520">NAD</keyword>
<dbReference type="Proteomes" id="UP000276899">
    <property type="component" value="Chromosome"/>
</dbReference>
<dbReference type="SUPFAM" id="SSF51735">
    <property type="entry name" value="NAD(P)-binding Rossmann-fold domains"/>
    <property type="match status" value="1"/>
</dbReference>
<dbReference type="STRING" id="1278298.GCA_000428685_01873"/>
<dbReference type="RefSeq" id="WP_084501188.1">
    <property type="nucleotide sequence ID" value="NZ_CBCRWE010000061.1"/>
</dbReference>
<dbReference type="Pfam" id="PF03446">
    <property type="entry name" value="NAD_binding_2"/>
    <property type="match status" value="1"/>
</dbReference>
<dbReference type="InterPro" id="IPR029154">
    <property type="entry name" value="HIBADH-like_NADP-bd"/>
</dbReference>
<evidence type="ECO:0000256" key="2">
    <source>
        <dbReference type="ARBA" id="ARBA00023002"/>
    </source>
</evidence>
<feature type="signal peptide" evidence="6">
    <location>
        <begin position="1"/>
        <end position="21"/>
    </location>
</feature>
<evidence type="ECO:0000259" key="8">
    <source>
        <dbReference type="Pfam" id="PF14833"/>
    </source>
</evidence>
<dbReference type="GO" id="GO:0016054">
    <property type="term" value="P:organic acid catabolic process"/>
    <property type="evidence" value="ECO:0007669"/>
    <property type="project" value="UniProtKB-ARBA"/>
</dbReference>
<proteinExistence type="inferred from homology"/>
<dbReference type="InterPro" id="IPR036291">
    <property type="entry name" value="NAD(P)-bd_dom_sf"/>
</dbReference>
<dbReference type="InterPro" id="IPR008927">
    <property type="entry name" value="6-PGluconate_DH-like_C_sf"/>
</dbReference>
<organism evidence="9 10">
    <name type="scientific">Actinomyces slackii</name>
    <dbReference type="NCBI Taxonomy" id="52774"/>
    <lineage>
        <taxon>Bacteria</taxon>
        <taxon>Bacillati</taxon>
        <taxon>Actinomycetota</taxon>
        <taxon>Actinomycetes</taxon>
        <taxon>Actinomycetales</taxon>
        <taxon>Actinomycetaceae</taxon>
        <taxon>Actinomyces</taxon>
    </lineage>
</organism>
<evidence type="ECO:0000259" key="7">
    <source>
        <dbReference type="Pfam" id="PF03446"/>
    </source>
</evidence>
<dbReference type="PANTHER" id="PTHR43060:SF15">
    <property type="entry name" value="3-HYDROXYISOBUTYRATE DEHYDROGENASE-LIKE 1, MITOCHONDRIAL-RELATED"/>
    <property type="match status" value="1"/>
</dbReference>
<dbReference type="InterPro" id="IPR013328">
    <property type="entry name" value="6PGD_dom2"/>
</dbReference>
<dbReference type="Pfam" id="PF14833">
    <property type="entry name" value="NAD_binding_11"/>
    <property type="match status" value="1"/>
</dbReference>
<feature type="compositionally biased region" description="Low complexity" evidence="5">
    <location>
        <begin position="312"/>
        <end position="323"/>
    </location>
</feature>
<evidence type="ECO:0000313" key="10">
    <source>
        <dbReference type="Proteomes" id="UP000276899"/>
    </source>
</evidence>
<dbReference type="GO" id="GO:0051287">
    <property type="term" value="F:NAD binding"/>
    <property type="evidence" value="ECO:0007669"/>
    <property type="project" value="InterPro"/>
</dbReference>
<accession>A0A3S4U1N3</accession>
<evidence type="ECO:0000313" key="9">
    <source>
        <dbReference type="EMBL" id="VEG74268.1"/>
    </source>
</evidence>
<feature type="chain" id="PRO_5038422196" evidence="6">
    <location>
        <begin position="22"/>
        <end position="323"/>
    </location>
</feature>
<dbReference type="Gene3D" id="3.40.50.720">
    <property type="entry name" value="NAD(P)-binding Rossmann-like Domain"/>
    <property type="match status" value="1"/>
</dbReference>
<feature type="region of interest" description="Disordered" evidence="5">
    <location>
        <begin position="290"/>
        <end position="323"/>
    </location>
</feature>
<protein>
    <submittedName>
        <fullName evidence="9">2-(Hydroxymethyl)glutarate dehydrogenase</fullName>
        <ecNumber evidence="9">1.1.1.291</ecNumber>
    </submittedName>
</protein>
<keyword evidence="6" id="KW-0732">Signal</keyword>